<dbReference type="HOGENOM" id="CLU_034183_0_0_10"/>
<organism evidence="4 5">
    <name type="scientific">Salinibacter ruber (strain DSM 13855 / M31)</name>
    <dbReference type="NCBI Taxonomy" id="309807"/>
    <lineage>
        <taxon>Bacteria</taxon>
        <taxon>Pseudomonadati</taxon>
        <taxon>Rhodothermota</taxon>
        <taxon>Rhodothermia</taxon>
        <taxon>Rhodothermales</taxon>
        <taxon>Salinibacteraceae</taxon>
        <taxon>Salinibacter</taxon>
    </lineage>
</organism>
<feature type="region of interest" description="Disordered" evidence="2">
    <location>
        <begin position="445"/>
        <end position="475"/>
    </location>
</feature>
<dbReference type="AlphaFoldDB" id="Q2S581"/>
<dbReference type="eggNOG" id="COG2372">
    <property type="taxonomic scope" value="Bacteria"/>
</dbReference>
<feature type="compositionally biased region" description="Low complexity" evidence="2">
    <location>
        <begin position="530"/>
        <end position="551"/>
    </location>
</feature>
<reference evidence="4 5" key="1">
    <citation type="journal article" date="2005" name="Proc. Natl. Acad. Sci. U.S.A.">
        <title>The genome of Salinibacter ruber: convergence and gene exchange among hyperhalophilic bacteria and archaea.</title>
        <authorList>
            <person name="Mongodin E.F."/>
            <person name="Nelson K.E."/>
            <person name="Daugherty S."/>
            <person name="Deboy R.T."/>
            <person name="Wister J."/>
            <person name="Khouri H."/>
            <person name="Weidman J."/>
            <person name="Walsh D.A."/>
            <person name="Papke R.T."/>
            <person name="Sanchez Perez G."/>
            <person name="Sharma A.K."/>
            <person name="Nesbo C.L."/>
            <person name="MacLeod D."/>
            <person name="Bapteste E."/>
            <person name="Doolittle W.F."/>
            <person name="Charlebois R.L."/>
            <person name="Legault B."/>
            <person name="Rodriguez-Valera F."/>
        </authorList>
    </citation>
    <scope>NUCLEOTIDE SEQUENCE [LARGE SCALE GENOMIC DNA]</scope>
    <source>
        <strain evidence="5">DSM 13855 / CECT 5946 / M31</strain>
    </source>
</reference>
<protein>
    <recommendedName>
        <fullName evidence="3">SbsA Ig-like domain-containing protein</fullName>
    </recommendedName>
</protein>
<dbReference type="Pfam" id="PF13205">
    <property type="entry name" value="Big_5"/>
    <property type="match status" value="1"/>
</dbReference>
<dbReference type="InterPro" id="IPR013784">
    <property type="entry name" value="Carb-bd-like_fold"/>
</dbReference>
<accession>Q2S581</accession>
<evidence type="ECO:0000313" key="5">
    <source>
        <dbReference type="Proteomes" id="UP000008674"/>
    </source>
</evidence>
<dbReference type="EnsemblBacteria" id="ABC45011">
    <property type="protein sequence ID" value="ABC45011"/>
    <property type="gene ID" value="SRU_0507"/>
</dbReference>
<dbReference type="KEGG" id="sru:SRU_0507"/>
<evidence type="ECO:0000256" key="2">
    <source>
        <dbReference type="SAM" id="MobiDB-lite"/>
    </source>
</evidence>
<feature type="domain" description="SbsA Ig-like" evidence="3">
    <location>
        <begin position="74"/>
        <end position="175"/>
    </location>
</feature>
<dbReference type="GO" id="GO:0030246">
    <property type="term" value="F:carbohydrate binding"/>
    <property type="evidence" value="ECO:0007669"/>
    <property type="project" value="InterPro"/>
</dbReference>
<dbReference type="InterPro" id="IPR032812">
    <property type="entry name" value="SbsA_Ig"/>
</dbReference>
<dbReference type="OrthoDB" id="9809989at2"/>
<feature type="region of interest" description="Disordered" evidence="2">
    <location>
        <begin position="519"/>
        <end position="570"/>
    </location>
</feature>
<feature type="region of interest" description="Disordered" evidence="2">
    <location>
        <begin position="665"/>
        <end position="686"/>
    </location>
</feature>
<dbReference type="EMBL" id="CP000159">
    <property type="protein sequence ID" value="ABC45011.1"/>
    <property type="molecule type" value="Genomic_DNA"/>
</dbReference>
<dbReference type="Proteomes" id="UP000008674">
    <property type="component" value="Chromosome"/>
</dbReference>
<dbReference type="SUPFAM" id="SSF49452">
    <property type="entry name" value="Starch-binding domain-like"/>
    <property type="match status" value="1"/>
</dbReference>
<keyword evidence="5" id="KW-1185">Reference proteome</keyword>
<name>Q2S581_SALRD</name>
<evidence type="ECO:0000259" key="3">
    <source>
        <dbReference type="Pfam" id="PF13205"/>
    </source>
</evidence>
<keyword evidence="1" id="KW-0732">Signal</keyword>
<feature type="compositionally biased region" description="Polar residues" evidence="2">
    <location>
        <begin position="676"/>
        <end position="686"/>
    </location>
</feature>
<sequence>MNDDPTNPGYAVLWSRLMDVTRMDGMSVSGSGGGGWDGGTKNGGRCAVGSAFGLLIGLLVSCANPQAPSGGPRDSTPPSVVQTRPVQDTVDVSTDVGALRVEFSEYVERSTLSQALSITPTFEQRPQFSWDGRAVEIQFPSALRDSTTYIFTFGTTLSDARGVSLETPITVAFSTGERINRGQIEGRVVNGPSGTTQQGVDVFAYALPPGASAVRPLPDAPSYRTQTGEGGRFSFDYMREGPYYVLALRDNNRNRQPDPQEPVAVPPRLSIRADSGAAAVPVPWLLARRDTTAPQLQQVRPVSRQRLRLRFDEPVRLGTRSPTAWAPRDSATGTPVAVRGVYNAPDRPNAIVVRTAPMPDARHALPLRRGAVVDTLGQPLRPDTARFRAAARADTLRTRFRGFVPTGLGQDSTGARPLLPGVQPGVRFNQAPDSAALREGVDVRDTTGAPQSVSFATDDGTTYRLRPDPPLSPGKVVDVRVAGDVFAQPDTTVRRRFRRVTGRVLGALAGRARVIDTTRAAEEGGEADADAPAARPSPIRADSARADSLAAPEDSLGTQRDATPPDSLLDGGPVAVDLTAVESSIPVAPRRLTTPPDSLFEFAELPEGRYRFRAYLDRNENGRWDGGQIQPYVPAEPVTWLREPLEARPRWTTELPVPLRIPVLVPEPARPDASPPDTSGSAGRGR</sequence>
<dbReference type="STRING" id="309807.SRU_0507"/>
<evidence type="ECO:0000256" key="1">
    <source>
        <dbReference type="ARBA" id="ARBA00022729"/>
    </source>
</evidence>
<gene>
    <name evidence="4" type="ordered locus">SRU_0507</name>
</gene>
<proteinExistence type="predicted"/>
<evidence type="ECO:0000313" key="4">
    <source>
        <dbReference type="EMBL" id="ABC45011.1"/>
    </source>
</evidence>